<comment type="caution">
    <text evidence="3">The sequence shown here is derived from an EMBL/GenBank/DDBJ whole genome shotgun (WGS) entry which is preliminary data.</text>
</comment>
<protein>
    <recommendedName>
        <fullName evidence="2">Ig-like domain-containing protein</fullName>
    </recommendedName>
</protein>
<dbReference type="OMA" id="RTCQAVE"/>
<dbReference type="PANTHER" id="PTHR31972:SF74">
    <property type="entry name" value="EXPRESSED PROTEIN"/>
    <property type="match status" value="1"/>
</dbReference>
<feature type="compositionally biased region" description="Polar residues" evidence="1">
    <location>
        <begin position="29"/>
        <end position="38"/>
    </location>
</feature>
<dbReference type="AlphaFoldDB" id="A0A8T2VTV2"/>
<dbReference type="InterPro" id="IPR008586">
    <property type="entry name" value="DUF868_pln"/>
</dbReference>
<evidence type="ECO:0000259" key="2">
    <source>
        <dbReference type="PROSITE" id="PS50835"/>
    </source>
</evidence>
<dbReference type="Pfam" id="PF05910">
    <property type="entry name" value="DUF868"/>
    <property type="match status" value="1"/>
</dbReference>
<gene>
    <name evidence="3" type="ORF">KP509_01G122700</name>
</gene>
<feature type="domain" description="Ig-like" evidence="2">
    <location>
        <begin position="26"/>
        <end position="91"/>
    </location>
</feature>
<dbReference type="EMBL" id="CM035406">
    <property type="protein sequence ID" value="KAH7447819.1"/>
    <property type="molecule type" value="Genomic_DNA"/>
</dbReference>
<dbReference type="PROSITE" id="PS50835">
    <property type="entry name" value="IG_LIKE"/>
    <property type="match status" value="1"/>
</dbReference>
<dbReference type="InterPro" id="IPR007110">
    <property type="entry name" value="Ig-like_dom"/>
</dbReference>
<accession>A0A8T2VTV2</accession>
<proteinExistence type="predicted"/>
<evidence type="ECO:0000256" key="1">
    <source>
        <dbReference type="SAM" id="MobiDB-lite"/>
    </source>
</evidence>
<keyword evidence="4" id="KW-1185">Reference proteome</keyword>
<dbReference type="Proteomes" id="UP000825935">
    <property type="component" value="Chromosome 1"/>
</dbReference>
<organism evidence="3 4">
    <name type="scientific">Ceratopteris richardii</name>
    <name type="common">Triangle waterfern</name>
    <dbReference type="NCBI Taxonomy" id="49495"/>
    <lineage>
        <taxon>Eukaryota</taxon>
        <taxon>Viridiplantae</taxon>
        <taxon>Streptophyta</taxon>
        <taxon>Embryophyta</taxon>
        <taxon>Tracheophyta</taxon>
        <taxon>Polypodiopsida</taxon>
        <taxon>Polypodiidae</taxon>
        <taxon>Polypodiales</taxon>
        <taxon>Pteridineae</taxon>
        <taxon>Pteridaceae</taxon>
        <taxon>Parkerioideae</taxon>
        <taxon>Ceratopteris</taxon>
    </lineage>
</organism>
<evidence type="ECO:0000313" key="3">
    <source>
        <dbReference type="EMBL" id="KAH7447819.1"/>
    </source>
</evidence>
<dbReference type="PANTHER" id="PTHR31972">
    <property type="entry name" value="EXPRESSED PROTEIN"/>
    <property type="match status" value="1"/>
</dbReference>
<reference evidence="3" key="1">
    <citation type="submission" date="2021-08" db="EMBL/GenBank/DDBJ databases">
        <title>WGS assembly of Ceratopteris richardii.</title>
        <authorList>
            <person name="Marchant D.B."/>
            <person name="Chen G."/>
            <person name="Jenkins J."/>
            <person name="Shu S."/>
            <person name="Leebens-Mack J."/>
            <person name="Grimwood J."/>
            <person name="Schmutz J."/>
            <person name="Soltis P."/>
            <person name="Soltis D."/>
            <person name="Chen Z.-H."/>
        </authorList>
    </citation>
    <scope>NUCLEOTIDE SEQUENCE</scope>
    <source>
        <strain evidence="3">Whitten #5841</strain>
        <tissue evidence="3">Leaf</tissue>
    </source>
</reference>
<evidence type="ECO:0000313" key="4">
    <source>
        <dbReference type="Proteomes" id="UP000825935"/>
    </source>
</evidence>
<sequence length="343" mass="39132">MVSDALPLRFRDRGLHLPPTSAKDDPGNVYSSTKSLAHSSGRSAHNQVTCLYRTAIAGKPQVVSVTWCKNVMAQGLSVSLDYPTDRYRCSVDFKLWRFWKRQGSKMISMGNRRVEVFWDLSSAKYENGPEPQQNFFLVVACSDQIILLLGDLKNEAMKKFQAQEPLAEVTLLSRKEHVYGKELYATRVQFHEKGPTHDVVIECHVQPLKAEPMLLFHVDNREVIRVTGLMWKFRGNQTVEIDGVAVQVFWDVHNWLFKAPEAHAVFMFNTSMADEKPQKPTEGIISGWIQAPSHLPYHVSTLTKKPHSVSDGIWASVLQWPTDAIFKHGEQTFSIILYAWNYE</sequence>
<feature type="region of interest" description="Disordered" evidence="1">
    <location>
        <begin position="16"/>
        <end position="38"/>
    </location>
</feature>
<name>A0A8T2VTV2_CERRI</name>
<dbReference type="OrthoDB" id="1906756at2759"/>